<dbReference type="InterPro" id="IPR018764">
    <property type="entry name" value="RskA_C"/>
</dbReference>
<evidence type="ECO:0000256" key="3">
    <source>
        <dbReference type="ARBA" id="ARBA00022475"/>
    </source>
</evidence>
<feature type="transmembrane region" description="Helical" evidence="10">
    <location>
        <begin position="140"/>
        <end position="164"/>
    </location>
</feature>
<sequence length="312" mass="33353">MEFTEDHIALAAEYALGTLDADERAQVELTMAANPDFQAMVEAWERRLAALHQMVRPIEPPAEVWERIRIAAGLHAVQPIPQLAIPLAPAHVETPVAETDVSPEIAGDAPVATEPPSEPAPTGLSPESKRVVHFAVRAKFWRWGALGAGSMAASFLAIILAQLFQPEILPPPLRPAVRTQVVRVATPPPPMPAQYVALLQSSASSPAFILTVDAGSKKFTVRKVGASEEPGKSYELWLVSEKLQRPRSLGVIGGRDFTTRAALAAFDDDTMHKATYAVTLEPEGGSPTGVATGPIVFTGKLMETVPQGTLGK</sequence>
<evidence type="ECO:0000256" key="5">
    <source>
        <dbReference type="ARBA" id="ARBA00022989"/>
    </source>
</evidence>
<evidence type="ECO:0000313" key="12">
    <source>
        <dbReference type="EMBL" id="ABJ08191.1"/>
    </source>
</evidence>
<keyword evidence="4 10" id="KW-0812">Transmembrane</keyword>
<dbReference type="GO" id="GO:0006417">
    <property type="term" value="P:regulation of translation"/>
    <property type="evidence" value="ECO:0007669"/>
    <property type="project" value="TreeGrafter"/>
</dbReference>
<keyword evidence="5 10" id="KW-1133">Transmembrane helix</keyword>
<evidence type="ECO:0000256" key="9">
    <source>
        <dbReference type="SAM" id="MobiDB-lite"/>
    </source>
</evidence>
<dbReference type="eggNOG" id="COG5343">
    <property type="taxonomic scope" value="Bacteria"/>
</dbReference>
<evidence type="ECO:0000259" key="11">
    <source>
        <dbReference type="Pfam" id="PF10099"/>
    </source>
</evidence>
<keyword evidence="3" id="KW-1003">Cell membrane</keyword>
<dbReference type="HOGENOM" id="CLU_075065_0_0_5"/>
<dbReference type="EMBL" id="CP000463">
    <property type="protein sequence ID" value="ABJ08191.1"/>
    <property type="molecule type" value="Genomic_DNA"/>
</dbReference>
<gene>
    <name evidence="12" type="ordered locus">RPE_4266</name>
</gene>
<evidence type="ECO:0000256" key="6">
    <source>
        <dbReference type="ARBA" id="ARBA00023136"/>
    </source>
</evidence>
<dbReference type="Gene3D" id="1.10.10.1320">
    <property type="entry name" value="Anti-sigma factor, zinc-finger domain"/>
    <property type="match status" value="1"/>
</dbReference>
<dbReference type="PANTHER" id="PTHR37461">
    <property type="entry name" value="ANTI-SIGMA-K FACTOR RSKA"/>
    <property type="match status" value="1"/>
</dbReference>
<dbReference type="PANTHER" id="PTHR37461:SF1">
    <property type="entry name" value="ANTI-SIGMA-K FACTOR RSKA"/>
    <property type="match status" value="1"/>
</dbReference>
<reference evidence="12" key="1">
    <citation type="submission" date="2006-09" db="EMBL/GenBank/DDBJ databases">
        <title>Complete sequence of Rhodopseudomonas palustris BisA53.</title>
        <authorList>
            <consortium name="US DOE Joint Genome Institute"/>
            <person name="Copeland A."/>
            <person name="Lucas S."/>
            <person name="Lapidus A."/>
            <person name="Barry K."/>
            <person name="Detter J.C."/>
            <person name="Glavina del Rio T."/>
            <person name="Hammon N."/>
            <person name="Israni S."/>
            <person name="Dalin E."/>
            <person name="Tice H."/>
            <person name="Pitluck S."/>
            <person name="Chain P."/>
            <person name="Malfatti S."/>
            <person name="Shin M."/>
            <person name="Vergez L."/>
            <person name="Schmutz J."/>
            <person name="Larimer F."/>
            <person name="Land M."/>
            <person name="Hauser L."/>
            <person name="Pelletier D.A."/>
            <person name="Kyrpides N."/>
            <person name="Kim E."/>
            <person name="Harwood C.S."/>
            <person name="Oda Y."/>
            <person name="Richardson P."/>
        </authorList>
    </citation>
    <scope>NUCLEOTIDE SEQUENCE [LARGE SCALE GENOMIC DNA]</scope>
    <source>
        <strain evidence="12">BisA53</strain>
    </source>
</reference>
<dbReference type="Pfam" id="PF10099">
    <property type="entry name" value="RskA_C"/>
    <property type="match status" value="1"/>
</dbReference>
<dbReference type="GO" id="GO:0005886">
    <property type="term" value="C:plasma membrane"/>
    <property type="evidence" value="ECO:0007669"/>
    <property type="project" value="UniProtKB-SubCell"/>
</dbReference>
<feature type="region of interest" description="Disordered" evidence="9">
    <location>
        <begin position="106"/>
        <end position="126"/>
    </location>
</feature>
<dbReference type="KEGG" id="rpe:RPE_4266"/>
<accession>Q07IP3</accession>
<evidence type="ECO:0000256" key="10">
    <source>
        <dbReference type="SAM" id="Phobius"/>
    </source>
</evidence>
<keyword evidence="6 10" id="KW-0472">Membrane</keyword>
<evidence type="ECO:0000256" key="7">
    <source>
        <dbReference type="ARBA" id="ARBA00029829"/>
    </source>
</evidence>
<evidence type="ECO:0000256" key="4">
    <source>
        <dbReference type="ARBA" id="ARBA00022692"/>
    </source>
</evidence>
<name>Q07IP3_RHOP5</name>
<dbReference type="AlphaFoldDB" id="Q07IP3"/>
<organism evidence="12">
    <name type="scientific">Rhodopseudomonas palustris (strain BisA53)</name>
    <dbReference type="NCBI Taxonomy" id="316055"/>
    <lineage>
        <taxon>Bacteria</taxon>
        <taxon>Pseudomonadati</taxon>
        <taxon>Pseudomonadota</taxon>
        <taxon>Alphaproteobacteria</taxon>
        <taxon>Hyphomicrobiales</taxon>
        <taxon>Nitrobacteraceae</taxon>
        <taxon>Rhodopseudomonas</taxon>
    </lineage>
</organism>
<dbReference type="GO" id="GO:0016989">
    <property type="term" value="F:sigma factor antagonist activity"/>
    <property type="evidence" value="ECO:0007669"/>
    <property type="project" value="TreeGrafter"/>
</dbReference>
<evidence type="ECO:0000256" key="2">
    <source>
        <dbReference type="ARBA" id="ARBA00004236"/>
    </source>
</evidence>
<evidence type="ECO:0000256" key="1">
    <source>
        <dbReference type="ARBA" id="ARBA00004167"/>
    </source>
</evidence>
<comment type="subcellular location">
    <subcellularLocation>
        <location evidence="2">Cell membrane</location>
    </subcellularLocation>
    <subcellularLocation>
        <location evidence="1">Membrane</location>
        <topology evidence="1">Single-pass membrane protein</topology>
    </subcellularLocation>
</comment>
<dbReference type="InterPro" id="IPR041916">
    <property type="entry name" value="Anti_sigma_zinc_sf"/>
</dbReference>
<dbReference type="OrthoDB" id="9816387at2"/>
<protein>
    <recommendedName>
        <fullName evidence="8">Regulator of SigK</fullName>
    </recommendedName>
    <alternativeName>
        <fullName evidence="7">Sigma-K anti-sigma factor RskA</fullName>
    </alternativeName>
</protein>
<dbReference type="InterPro" id="IPR051474">
    <property type="entry name" value="Anti-sigma-K/W_factor"/>
</dbReference>
<proteinExistence type="predicted"/>
<dbReference type="STRING" id="316055.RPE_4266"/>
<evidence type="ECO:0000256" key="8">
    <source>
        <dbReference type="ARBA" id="ARBA00030803"/>
    </source>
</evidence>
<feature type="domain" description="Anti-sigma K factor RskA C-terminal" evidence="11">
    <location>
        <begin position="151"/>
        <end position="295"/>
    </location>
</feature>